<accession>A0A8K0JX61</accession>
<feature type="compositionally biased region" description="Polar residues" evidence="3">
    <location>
        <begin position="259"/>
        <end position="268"/>
    </location>
</feature>
<dbReference type="OrthoDB" id="269822at2759"/>
<evidence type="ECO:0000256" key="3">
    <source>
        <dbReference type="SAM" id="MobiDB-lite"/>
    </source>
</evidence>
<dbReference type="GO" id="GO:0007265">
    <property type="term" value="P:Ras protein signal transduction"/>
    <property type="evidence" value="ECO:0007669"/>
    <property type="project" value="TreeGrafter"/>
</dbReference>
<name>A0A8K0JX61_LADFU</name>
<dbReference type="GO" id="GO:0005886">
    <property type="term" value="C:plasma membrane"/>
    <property type="evidence" value="ECO:0007669"/>
    <property type="project" value="TreeGrafter"/>
</dbReference>
<comment type="caution">
    <text evidence="5">The sequence shown here is derived from an EMBL/GenBank/DDBJ whole genome shotgun (WGS) entry which is preliminary data.</text>
</comment>
<feature type="region of interest" description="Disordered" evidence="3">
    <location>
        <begin position="1"/>
        <end position="31"/>
    </location>
</feature>
<keyword evidence="1 2" id="KW-0344">Guanine-nucleotide releasing factor</keyword>
<dbReference type="SUPFAM" id="SSF48366">
    <property type="entry name" value="Ras GEF"/>
    <property type="match status" value="1"/>
</dbReference>
<dbReference type="Gene3D" id="1.10.840.10">
    <property type="entry name" value="Ras guanine-nucleotide exchange factors catalytic domain"/>
    <property type="match status" value="1"/>
</dbReference>
<dbReference type="InterPro" id="IPR023578">
    <property type="entry name" value="Ras_GEF_dom_sf"/>
</dbReference>
<dbReference type="EMBL" id="KZ308182">
    <property type="protein sequence ID" value="KAG8224033.1"/>
    <property type="molecule type" value="Genomic_DNA"/>
</dbReference>
<gene>
    <name evidence="5" type="ORF">J437_LFUL001110</name>
</gene>
<keyword evidence="6" id="KW-1185">Reference proteome</keyword>
<evidence type="ECO:0000313" key="6">
    <source>
        <dbReference type="Proteomes" id="UP000792457"/>
    </source>
</evidence>
<feature type="domain" description="Ras-GEF" evidence="4">
    <location>
        <begin position="221"/>
        <end position="444"/>
    </location>
</feature>
<evidence type="ECO:0000256" key="1">
    <source>
        <dbReference type="ARBA" id="ARBA00022658"/>
    </source>
</evidence>
<feature type="region of interest" description="Disordered" evidence="3">
    <location>
        <begin position="58"/>
        <end position="129"/>
    </location>
</feature>
<protein>
    <recommendedName>
        <fullName evidence="4">Ras-GEF domain-containing protein</fullName>
    </recommendedName>
</protein>
<dbReference type="Pfam" id="PF00617">
    <property type="entry name" value="RasGEF"/>
    <property type="match status" value="1"/>
</dbReference>
<reference evidence="5" key="2">
    <citation type="submission" date="2017-10" db="EMBL/GenBank/DDBJ databases">
        <title>Ladona fulva Genome sequencing and assembly.</title>
        <authorList>
            <person name="Murali S."/>
            <person name="Richards S."/>
            <person name="Bandaranaike D."/>
            <person name="Bellair M."/>
            <person name="Blankenburg K."/>
            <person name="Chao H."/>
            <person name="Dinh H."/>
            <person name="Doddapaneni H."/>
            <person name="Dugan-Rocha S."/>
            <person name="Elkadiri S."/>
            <person name="Gnanaolivu R."/>
            <person name="Hernandez B."/>
            <person name="Skinner E."/>
            <person name="Javaid M."/>
            <person name="Lee S."/>
            <person name="Li M."/>
            <person name="Ming W."/>
            <person name="Munidasa M."/>
            <person name="Muniz J."/>
            <person name="Nguyen L."/>
            <person name="Hughes D."/>
            <person name="Osuji N."/>
            <person name="Pu L.-L."/>
            <person name="Puazo M."/>
            <person name="Qu C."/>
            <person name="Quiroz J."/>
            <person name="Raj R."/>
            <person name="Weissenberger G."/>
            <person name="Xin Y."/>
            <person name="Zou X."/>
            <person name="Han Y."/>
            <person name="Worley K."/>
            <person name="Muzny D."/>
            <person name="Gibbs R."/>
        </authorList>
    </citation>
    <scope>NUCLEOTIDE SEQUENCE</scope>
    <source>
        <strain evidence="5">Sampled in the wild</strain>
    </source>
</reference>
<dbReference type="AlphaFoldDB" id="A0A8K0JX61"/>
<feature type="compositionally biased region" description="Acidic residues" evidence="3">
    <location>
        <begin position="78"/>
        <end position="87"/>
    </location>
</feature>
<feature type="region of interest" description="Disordered" evidence="3">
    <location>
        <begin position="174"/>
        <end position="193"/>
    </location>
</feature>
<dbReference type="PANTHER" id="PTHR23113:SF368">
    <property type="entry name" value="CELL DIVISION CONTROL PROTEIN 25"/>
    <property type="match status" value="1"/>
</dbReference>
<sequence length="444" mass="47595">MTNGASSFGRSGARAEADPMTGCSWSSAGRGGRWSCPLWPRCGRWAWPSGGSCGNWTPPSWRSTPSCPRDVSTPPPPPEEEEEEGEDSLIMCPPSPPTRLPRHRHSSPGCLLSRRSARKGDHNLPPPNRPLSFRFVSSGGVGEPSAILSVRTPPAAIPDLVKRSLTLQVGGGGGAGVARGSWSGPATSSSSSWTASAATAASLEASEHAEELESLQRMLHFPEEVALRLAVTERKLFREAPPEDYLRHVTLDTGPPDRSSASSSLQKGSPTEDEESSEPSQPQETSVHALVRRFTEVSSWVTHLIITQPTHEDRKAVLSCILRLAISCWNIGNFNGAMEILAGLKSGKLKPFWLSISEREGTLPTLEFLSASLLNPDQYEAALKRALAIPTCRPIPFFGAFLKELTDLISTEPSLIVIAPRSPSSTPAPLESTIGSGNTVSKKS</sequence>
<organism evidence="5 6">
    <name type="scientific">Ladona fulva</name>
    <name type="common">Scarce chaser dragonfly</name>
    <name type="synonym">Libellula fulva</name>
    <dbReference type="NCBI Taxonomy" id="123851"/>
    <lineage>
        <taxon>Eukaryota</taxon>
        <taxon>Metazoa</taxon>
        <taxon>Ecdysozoa</taxon>
        <taxon>Arthropoda</taxon>
        <taxon>Hexapoda</taxon>
        <taxon>Insecta</taxon>
        <taxon>Pterygota</taxon>
        <taxon>Palaeoptera</taxon>
        <taxon>Odonata</taxon>
        <taxon>Epiprocta</taxon>
        <taxon>Anisoptera</taxon>
        <taxon>Libelluloidea</taxon>
        <taxon>Libellulidae</taxon>
        <taxon>Ladona</taxon>
    </lineage>
</organism>
<reference evidence="5" key="1">
    <citation type="submission" date="2013-04" db="EMBL/GenBank/DDBJ databases">
        <authorList>
            <person name="Qu J."/>
            <person name="Murali S.C."/>
            <person name="Bandaranaike D."/>
            <person name="Bellair M."/>
            <person name="Blankenburg K."/>
            <person name="Chao H."/>
            <person name="Dinh H."/>
            <person name="Doddapaneni H."/>
            <person name="Downs B."/>
            <person name="Dugan-Rocha S."/>
            <person name="Elkadiri S."/>
            <person name="Gnanaolivu R.D."/>
            <person name="Hernandez B."/>
            <person name="Javaid M."/>
            <person name="Jayaseelan J.C."/>
            <person name="Lee S."/>
            <person name="Li M."/>
            <person name="Ming W."/>
            <person name="Munidasa M."/>
            <person name="Muniz J."/>
            <person name="Nguyen L."/>
            <person name="Ongeri F."/>
            <person name="Osuji N."/>
            <person name="Pu L.-L."/>
            <person name="Puazo M."/>
            <person name="Qu C."/>
            <person name="Quiroz J."/>
            <person name="Raj R."/>
            <person name="Weissenberger G."/>
            <person name="Xin Y."/>
            <person name="Zou X."/>
            <person name="Han Y."/>
            <person name="Richards S."/>
            <person name="Worley K."/>
            <person name="Muzny D."/>
            <person name="Gibbs R."/>
        </authorList>
    </citation>
    <scope>NUCLEOTIDE SEQUENCE</scope>
    <source>
        <strain evidence="5">Sampled in the wild</strain>
    </source>
</reference>
<dbReference type="InterPro" id="IPR008937">
    <property type="entry name" value="Ras-like_GEF"/>
</dbReference>
<dbReference type="Proteomes" id="UP000792457">
    <property type="component" value="Unassembled WGS sequence"/>
</dbReference>
<evidence type="ECO:0000259" key="4">
    <source>
        <dbReference type="PROSITE" id="PS50009"/>
    </source>
</evidence>
<feature type="compositionally biased region" description="Low complexity" evidence="3">
    <location>
        <begin position="178"/>
        <end position="193"/>
    </location>
</feature>
<dbReference type="PANTHER" id="PTHR23113">
    <property type="entry name" value="GUANINE NUCLEOTIDE EXCHANGE FACTOR"/>
    <property type="match status" value="1"/>
</dbReference>
<dbReference type="GO" id="GO:0005085">
    <property type="term" value="F:guanyl-nucleotide exchange factor activity"/>
    <property type="evidence" value="ECO:0007669"/>
    <property type="project" value="UniProtKB-KW"/>
</dbReference>
<evidence type="ECO:0000256" key="2">
    <source>
        <dbReference type="PROSITE-ProRule" id="PRU00168"/>
    </source>
</evidence>
<feature type="region of interest" description="Disordered" evidence="3">
    <location>
        <begin position="422"/>
        <end position="444"/>
    </location>
</feature>
<dbReference type="SMART" id="SM00147">
    <property type="entry name" value="RasGEF"/>
    <property type="match status" value="1"/>
</dbReference>
<dbReference type="InterPro" id="IPR001895">
    <property type="entry name" value="RASGEF_cat_dom"/>
</dbReference>
<feature type="region of interest" description="Disordered" evidence="3">
    <location>
        <begin position="247"/>
        <end position="287"/>
    </location>
</feature>
<dbReference type="PROSITE" id="PS50009">
    <property type="entry name" value="RASGEF_CAT"/>
    <property type="match status" value="1"/>
</dbReference>
<evidence type="ECO:0000313" key="5">
    <source>
        <dbReference type="EMBL" id="KAG8224033.1"/>
    </source>
</evidence>
<feature type="compositionally biased region" description="Low complexity" evidence="3">
    <location>
        <begin position="22"/>
        <end position="31"/>
    </location>
</feature>
<dbReference type="InterPro" id="IPR036964">
    <property type="entry name" value="RASGEF_cat_dom_sf"/>
</dbReference>
<proteinExistence type="predicted"/>